<sequence length="306" mass="33866">MSIWTQIQDLYQKMIEKTSNPAFWEDLLSGFFNGLVKIAVLLVLAKIVIRLGSGAINRLLMNRAVRWDERRSRTLSVLSTNVLKYVVYFFVAITILEQFIEIKTLLAGAGIVGLAVGFGAQSLVKDVITGFFIIVEDQFAVGDEIQTATYRGTVEEIGLRITTIRAWTGEVHIIPNGQITNVTNFSKANSLAVIDVGVAYEEDLDRVFETLKEVLRKAQEELPTIVGEPQVLGVQNFGPSEVTVRVTADCVPTKHIPVARELRRRIKQAFDEKGIEIPYPKQVLMTPGTQDGKGTDGRATAEVSEG</sequence>
<feature type="domain" description="Mechanosensitive ion channel MscS C-terminal" evidence="11">
    <location>
        <begin position="193"/>
        <end position="277"/>
    </location>
</feature>
<dbReference type="PANTHER" id="PTHR30460">
    <property type="entry name" value="MODERATE CONDUCTANCE MECHANOSENSITIVE CHANNEL YBIO"/>
    <property type="match status" value="1"/>
</dbReference>
<dbReference type="InterPro" id="IPR011066">
    <property type="entry name" value="MscS_channel_C_sf"/>
</dbReference>
<dbReference type="Gene3D" id="2.30.30.60">
    <property type="match status" value="1"/>
</dbReference>
<feature type="transmembrane region" description="Helical" evidence="9">
    <location>
        <begin position="38"/>
        <end position="61"/>
    </location>
</feature>
<accession>A0A292YL73</accession>
<dbReference type="GO" id="GO:0008381">
    <property type="term" value="F:mechanosensitive monoatomic ion channel activity"/>
    <property type="evidence" value="ECO:0007669"/>
    <property type="project" value="InterPro"/>
</dbReference>
<dbReference type="SUPFAM" id="SSF82689">
    <property type="entry name" value="Mechanosensitive channel protein MscS (YggB), C-terminal domain"/>
    <property type="match status" value="1"/>
</dbReference>
<dbReference type="RefSeq" id="WP_096180811.1">
    <property type="nucleotide sequence ID" value="NZ_BDUF01000014.1"/>
</dbReference>
<dbReference type="GO" id="GO:0005886">
    <property type="term" value="C:plasma membrane"/>
    <property type="evidence" value="ECO:0007669"/>
    <property type="project" value="UniProtKB-SubCell"/>
</dbReference>
<comment type="function">
    <text evidence="7">May play a role in resistance to osmotic downshock.</text>
</comment>
<proteinExistence type="inferred from homology"/>
<feature type="region of interest" description="Disordered" evidence="8">
    <location>
        <begin position="284"/>
        <end position="306"/>
    </location>
</feature>
<dbReference type="SUPFAM" id="SSF50182">
    <property type="entry name" value="Sm-like ribonucleoproteins"/>
    <property type="match status" value="1"/>
</dbReference>
<keyword evidence="6 9" id="KW-0472">Membrane</keyword>
<keyword evidence="5 9" id="KW-1133">Transmembrane helix</keyword>
<evidence type="ECO:0000259" key="11">
    <source>
        <dbReference type="Pfam" id="PF21082"/>
    </source>
</evidence>
<dbReference type="Pfam" id="PF21082">
    <property type="entry name" value="MS_channel_3rd"/>
    <property type="match status" value="1"/>
</dbReference>
<dbReference type="InterPro" id="IPR006685">
    <property type="entry name" value="MscS_channel_2nd"/>
</dbReference>
<dbReference type="Pfam" id="PF21088">
    <property type="entry name" value="MS_channel_1st"/>
    <property type="match status" value="1"/>
</dbReference>
<evidence type="ECO:0000256" key="7">
    <source>
        <dbReference type="ARBA" id="ARBA00059688"/>
    </source>
</evidence>
<dbReference type="Gene3D" id="3.30.70.100">
    <property type="match status" value="1"/>
</dbReference>
<feature type="transmembrane region" description="Helical" evidence="9">
    <location>
        <begin position="82"/>
        <end position="100"/>
    </location>
</feature>
<dbReference type="InterPro" id="IPR011014">
    <property type="entry name" value="MscS_channel_TM-2"/>
</dbReference>
<evidence type="ECO:0000256" key="4">
    <source>
        <dbReference type="ARBA" id="ARBA00022692"/>
    </source>
</evidence>
<evidence type="ECO:0000256" key="8">
    <source>
        <dbReference type="SAM" id="MobiDB-lite"/>
    </source>
</evidence>
<comment type="caution">
    <text evidence="13">The sequence shown here is derived from an EMBL/GenBank/DDBJ whole genome shotgun (WGS) entry which is preliminary data.</text>
</comment>
<dbReference type="AlphaFoldDB" id="A0A292YL73"/>
<dbReference type="PANTHER" id="PTHR30460:SF0">
    <property type="entry name" value="MODERATE CONDUCTANCE MECHANOSENSITIVE CHANNEL YBIO"/>
    <property type="match status" value="1"/>
</dbReference>
<dbReference type="InterPro" id="IPR049278">
    <property type="entry name" value="MS_channel_C"/>
</dbReference>
<evidence type="ECO:0000256" key="9">
    <source>
        <dbReference type="SAM" id="Phobius"/>
    </source>
</evidence>
<evidence type="ECO:0000259" key="12">
    <source>
        <dbReference type="Pfam" id="PF21088"/>
    </source>
</evidence>
<evidence type="ECO:0000256" key="5">
    <source>
        <dbReference type="ARBA" id="ARBA00022989"/>
    </source>
</evidence>
<protein>
    <submittedName>
        <fullName evidence="13">Mechanosensitive ion channel protein MscS</fullName>
    </submittedName>
</protein>
<dbReference type="InterPro" id="IPR049142">
    <property type="entry name" value="MS_channel_1st"/>
</dbReference>
<name>A0A292YL73_9BACL</name>
<gene>
    <name evidence="13" type="ORF">EFBL_0742</name>
</gene>
<keyword evidence="4 9" id="KW-0812">Transmembrane</keyword>
<dbReference type="FunFam" id="2.30.30.60:FF:000001">
    <property type="entry name" value="MscS Mechanosensitive ion channel"/>
    <property type="match status" value="1"/>
</dbReference>
<organism evidence="13 14">
    <name type="scientific">Effusibacillus lacus</name>
    <dbReference type="NCBI Taxonomy" id="1348429"/>
    <lineage>
        <taxon>Bacteria</taxon>
        <taxon>Bacillati</taxon>
        <taxon>Bacillota</taxon>
        <taxon>Bacilli</taxon>
        <taxon>Bacillales</taxon>
        <taxon>Alicyclobacillaceae</taxon>
        <taxon>Effusibacillus</taxon>
    </lineage>
</organism>
<evidence type="ECO:0000259" key="10">
    <source>
        <dbReference type="Pfam" id="PF00924"/>
    </source>
</evidence>
<comment type="subcellular location">
    <subcellularLocation>
        <location evidence="1">Cell membrane</location>
        <topology evidence="1">Multi-pass membrane protein</topology>
    </subcellularLocation>
</comment>
<dbReference type="OrthoDB" id="9809206at2"/>
<feature type="domain" description="Mechanosensitive ion channel MscS" evidence="10">
    <location>
        <begin position="123"/>
        <end position="187"/>
    </location>
</feature>
<evidence type="ECO:0000313" key="14">
    <source>
        <dbReference type="Proteomes" id="UP000217785"/>
    </source>
</evidence>
<dbReference type="Proteomes" id="UP000217785">
    <property type="component" value="Unassembled WGS sequence"/>
</dbReference>
<evidence type="ECO:0000256" key="6">
    <source>
        <dbReference type="ARBA" id="ARBA00023136"/>
    </source>
</evidence>
<dbReference type="Gene3D" id="1.10.287.1260">
    <property type="match status" value="1"/>
</dbReference>
<evidence type="ECO:0000313" key="13">
    <source>
        <dbReference type="EMBL" id="GAX89124.1"/>
    </source>
</evidence>
<dbReference type="SUPFAM" id="SSF82861">
    <property type="entry name" value="Mechanosensitive channel protein MscS (YggB), transmembrane region"/>
    <property type="match status" value="1"/>
</dbReference>
<feature type="domain" description="Mechanosensitive ion channel transmembrane helices 2/3" evidence="12">
    <location>
        <begin position="81"/>
        <end position="121"/>
    </location>
</feature>
<comment type="similarity">
    <text evidence="2">Belongs to the MscS (TC 1.A.23) family.</text>
</comment>
<keyword evidence="14" id="KW-1185">Reference proteome</keyword>
<dbReference type="InterPro" id="IPR010920">
    <property type="entry name" value="LSM_dom_sf"/>
</dbReference>
<dbReference type="Pfam" id="PF00924">
    <property type="entry name" value="MS_channel_2nd"/>
    <property type="match status" value="1"/>
</dbReference>
<evidence type="ECO:0000256" key="1">
    <source>
        <dbReference type="ARBA" id="ARBA00004651"/>
    </source>
</evidence>
<evidence type="ECO:0000256" key="3">
    <source>
        <dbReference type="ARBA" id="ARBA00022475"/>
    </source>
</evidence>
<reference evidence="14" key="1">
    <citation type="submission" date="2017-07" db="EMBL/GenBank/DDBJ databases">
        <title>Draft genome sequence of Effusibacillus lacus strain skLN1.</title>
        <authorList>
            <person name="Watanabe M."/>
            <person name="Kojima H."/>
            <person name="Fukui M."/>
        </authorList>
    </citation>
    <scope>NUCLEOTIDE SEQUENCE [LARGE SCALE GENOMIC DNA]</scope>
    <source>
        <strain evidence="14">skLN1</strain>
    </source>
</reference>
<evidence type="ECO:0000256" key="2">
    <source>
        <dbReference type="ARBA" id="ARBA00008017"/>
    </source>
</evidence>
<dbReference type="InterPro" id="IPR045276">
    <property type="entry name" value="YbiO_bact"/>
</dbReference>
<dbReference type="InterPro" id="IPR023408">
    <property type="entry name" value="MscS_beta-dom_sf"/>
</dbReference>
<keyword evidence="3" id="KW-1003">Cell membrane</keyword>
<dbReference type="EMBL" id="BDUF01000014">
    <property type="protein sequence ID" value="GAX89124.1"/>
    <property type="molecule type" value="Genomic_DNA"/>
</dbReference>